<dbReference type="Proteomes" id="UP000515152">
    <property type="component" value="Chromosome 15"/>
</dbReference>
<dbReference type="KEGG" id="char:116223908"/>
<accession>A0A6P8GTF5</accession>
<reference evidence="3" key="1">
    <citation type="submission" date="2025-08" db="UniProtKB">
        <authorList>
            <consortium name="RefSeq"/>
        </authorList>
    </citation>
    <scope>IDENTIFICATION</scope>
</reference>
<evidence type="ECO:0000313" key="2">
    <source>
        <dbReference type="Proteomes" id="UP000515152"/>
    </source>
</evidence>
<protein>
    <submittedName>
        <fullName evidence="3">Actin-binding protein-like</fullName>
    </submittedName>
</protein>
<evidence type="ECO:0000256" key="1">
    <source>
        <dbReference type="SAM" id="MobiDB-lite"/>
    </source>
</evidence>
<evidence type="ECO:0000313" key="3">
    <source>
        <dbReference type="RefSeq" id="XP_031438070.2"/>
    </source>
</evidence>
<name>A0A6P8GTF5_CLUHA</name>
<dbReference type="AlphaFoldDB" id="A0A6P8GTF5"/>
<feature type="compositionally biased region" description="Acidic residues" evidence="1">
    <location>
        <begin position="222"/>
        <end position="231"/>
    </location>
</feature>
<organism evidence="2 3">
    <name type="scientific">Clupea harengus</name>
    <name type="common">Atlantic herring</name>
    <dbReference type="NCBI Taxonomy" id="7950"/>
    <lineage>
        <taxon>Eukaryota</taxon>
        <taxon>Metazoa</taxon>
        <taxon>Chordata</taxon>
        <taxon>Craniata</taxon>
        <taxon>Vertebrata</taxon>
        <taxon>Euteleostomi</taxon>
        <taxon>Actinopterygii</taxon>
        <taxon>Neopterygii</taxon>
        <taxon>Teleostei</taxon>
        <taxon>Clupei</taxon>
        <taxon>Clupeiformes</taxon>
        <taxon>Clupeoidei</taxon>
        <taxon>Clupeidae</taxon>
        <taxon>Clupea</taxon>
    </lineage>
</organism>
<keyword evidence="2" id="KW-1185">Reference proteome</keyword>
<feature type="compositionally biased region" description="Basic and acidic residues" evidence="1">
    <location>
        <begin position="103"/>
        <end position="117"/>
    </location>
</feature>
<dbReference type="GeneID" id="116223908"/>
<gene>
    <name evidence="3" type="primary">LOC116223908</name>
</gene>
<feature type="compositionally biased region" description="Basic and acidic residues" evidence="1">
    <location>
        <begin position="182"/>
        <end position="194"/>
    </location>
</feature>
<sequence>MMIKMIYVAIYSLENTVLICICFCFFIATQLNGSSQWSSPSNSSTQGGQNIPLGEDINKVLSLLKLKSQTTAKDPAKPPIVPPPQGNQSGPPMKLLPVPIFKNGEKPSEKADKDAKGLPDTPSTSDLTESLAKHAGKVPSSRSSLVPEDGAPEGPAVVAQNGRDLKQNGRGLKGSFLDVDGPDDRSESLAEDSRPVNASSLEQENQSQPREVPTQGEAPDCNIEEPEEDPSLDAAVATDRAEQQCADEAAAAALTSEESSKEAVCAALLSSLVVENGVPKPRRGRPPKQAKAAPSLPEAKTRPPPPQKVKHSPRLHPEGRQLRSRSPALGRAHTRRGQRRGRK</sequence>
<feature type="compositionally biased region" description="Basic residues" evidence="1">
    <location>
        <begin position="332"/>
        <end position="343"/>
    </location>
</feature>
<dbReference type="RefSeq" id="XP_031438070.2">
    <property type="nucleotide sequence ID" value="XM_031582210.2"/>
</dbReference>
<feature type="region of interest" description="Disordered" evidence="1">
    <location>
        <begin position="70"/>
        <end position="241"/>
    </location>
</feature>
<feature type="compositionally biased region" description="Polar residues" evidence="1">
    <location>
        <begin position="196"/>
        <end position="209"/>
    </location>
</feature>
<proteinExistence type="predicted"/>
<feature type="region of interest" description="Disordered" evidence="1">
    <location>
        <begin position="273"/>
        <end position="343"/>
    </location>
</feature>